<feature type="region of interest" description="Disordered" evidence="1">
    <location>
        <begin position="243"/>
        <end position="268"/>
    </location>
</feature>
<organism evidence="2 3">
    <name type="scientific">Stylonychia lemnae</name>
    <name type="common">Ciliate</name>
    <dbReference type="NCBI Taxonomy" id="5949"/>
    <lineage>
        <taxon>Eukaryota</taxon>
        <taxon>Sar</taxon>
        <taxon>Alveolata</taxon>
        <taxon>Ciliophora</taxon>
        <taxon>Intramacronucleata</taxon>
        <taxon>Spirotrichea</taxon>
        <taxon>Stichotrichia</taxon>
        <taxon>Sporadotrichida</taxon>
        <taxon>Oxytrichidae</taxon>
        <taxon>Stylonychinae</taxon>
        <taxon>Stylonychia</taxon>
    </lineage>
</organism>
<evidence type="ECO:0000313" key="2">
    <source>
        <dbReference type="EMBL" id="CDW86042.1"/>
    </source>
</evidence>
<feature type="region of interest" description="Disordered" evidence="1">
    <location>
        <begin position="1"/>
        <end position="34"/>
    </location>
</feature>
<name>A0A078AXT1_STYLE</name>
<proteinExistence type="predicted"/>
<accession>A0A078AXT1</accession>
<feature type="compositionally biased region" description="Polar residues" evidence="1">
    <location>
        <begin position="1"/>
        <end position="18"/>
    </location>
</feature>
<protein>
    <submittedName>
        <fullName evidence="2">Uncharacterized protein</fullName>
    </submittedName>
</protein>
<feature type="region of interest" description="Disordered" evidence="1">
    <location>
        <begin position="45"/>
        <end position="64"/>
    </location>
</feature>
<feature type="compositionally biased region" description="Low complexity" evidence="1">
    <location>
        <begin position="256"/>
        <end position="268"/>
    </location>
</feature>
<dbReference type="AlphaFoldDB" id="A0A078AXT1"/>
<dbReference type="Proteomes" id="UP000039865">
    <property type="component" value="Unassembled WGS sequence"/>
</dbReference>
<gene>
    <name evidence="2" type="primary">Contig17033.g18140</name>
    <name evidence="2" type="ORF">STYLEM_15133</name>
</gene>
<evidence type="ECO:0000256" key="1">
    <source>
        <dbReference type="SAM" id="MobiDB-lite"/>
    </source>
</evidence>
<reference evidence="2 3" key="1">
    <citation type="submission" date="2014-06" db="EMBL/GenBank/DDBJ databases">
        <authorList>
            <person name="Swart Estienne"/>
        </authorList>
    </citation>
    <scope>NUCLEOTIDE SEQUENCE [LARGE SCALE GENOMIC DNA]</scope>
    <source>
        <strain evidence="2 3">130c</strain>
    </source>
</reference>
<evidence type="ECO:0000313" key="3">
    <source>
        <dbReference type="Proteomes" id="UP000039865"/>
    </source>
</evidence>
<dbReference type="InParanoid" id="A0A078AXT1"/>
<sequence length="370" mass="43827">MENFLSNSNLGTQFQSTDNRVETDTNDTSIKNKKKKKLIKIDSKEYKSENDYSESRNNSKEAITTRNLEGELLITNSQLSQRDSFYPTQPSTHNNDEDLIKIQGDIEDWLVKDLNESKKRKYSTRDQIEARNRAIYEQQKILDMIEIKNVKQSKKQNVWTDYIPFKEHLIQMFHHDTKKQQKPKKNTVNPIDSPQNQLTLMEETMKKNHVTTDKLTNNPQLFNDDFLNDEVSVIQESKKRVGKQLSSNKLIDDPSSMDSHSQSSSINQQSYEQNLMKNFSNQMNFIDHEELECRLLDLQEEKIVYMTTREKKKQLFRQQVKRHHQAVLQQQNNFDFIDVDLDEMILEDFEDGYGEEEYKQEVDHQTIQLQ</sequence>
<feature type="compositionally biased region" description="Basic and acidic residues" evidence="1">
    <location>
        <begin position="45"/>
        <end position="59"/>
    </location>
</feature>
<dbReference type="EMBL" id="CCKQ01014291">
    <property type="protein sequence ID" value="CDW86042.1"/>
    <property type="molecule type" value="Genomic_DNA"/>
</dbReference>
<keyword evidence="3" id="KW-1185">Reference proteome</keyword>